<dbReference type="InterPro" id="IPR013785">
    <property type="entry name" value="Aldolase_TIM"/>
</dbReference>
<evidence type="ECO:0000256" key="4">
    <source>
        <dbReference type="ARBA" id="ARBA00023002"/>
    </source>
</evidence>
<evidence type="ECO:0000256" key="2">
    <source>
        <dbReference type="ARBA" id="ARBA00022630"/>
    </source>
</evidence>
<proteinExistence type="inferred from homology"/>
<comment type="similarity">
    <text evidence="1">Belongs to the nitronate monooxygenase family. NMO class I subfamily.</text>
</comment>
<evidence type="ECO:0000256" key="5">
    <source>
        <dbReference type="ARBA" id="ARBA00023033"/>
    </source>
</evidence>
<protein>
    <submittedName>
        <fullName evidence="6">Nitronate monooxygenase</fullName>
    </submittedName>
</protein>
<dbReference type="PANTHER" id="PTHR42747:SF4">
    <property type="entry name" value="BLR1330 PROTEIN"/>
    <property type="match status" value="1"/>
</dbReference>
<sequence>MLPSSWAARLRLPLIAAPMTAVSGPDLVVAACRQGVVGSFPTHNARTPAQLGRWLTHIREALPAAAAPVAPNLVVHRSNPRLREDVDCLVRHGAEVVITSVGSPEPVIGPLHDAGALVFADVATLRHVDRALAAGADGLVLLTSGAGGQTGWNNPFAFVRAVRERYDGPVVLAGGVSDGVALLAARLLGADLAYMGTRFIATEESLAGDDYRRALVEASLDDIVLSRGPSGLPANFLAASLATAGHGPDQPARFDFRTLLERPRAWAAGQSAHGVHRVQSVADLVETTRAEYASALRAVPVDPLPEACAAGKEF</sequence>
<evidence type="ECO:0000256" key="1">
    <source>
        <dbReference type="ARBA" id="ARBA00009881"/>
    </source>
</evidence>
<accession>A0ABY4NUQ9</accession>
<evidence type="ECO:0000256" key="3">
    <source>
        <dbReference type="ARBA" id="ARBA00022643"/>
    </source>
</evidence>
<dbReference type="Pfam" id="PF03060">
    <property type="entry name" value="NMO"/>
    <property type="match status" value="1"/>
</dbReference>
<keyword evidence="2" id="KW-0285">Flavoprotein</keyword>
<dbReference type="Gene3D" id="3.20.20.70">
    <property type="entry name" value="Aldolase class I"/>
    <property type="match status" value="1"/>
</dbReference>
<dbReference type="CDD" id="cd04730">
    <property type="entry name" value="NPD_like"/>
    <property type="match status" value="1"/>
</dbReference>
<dbReference type="InterPro" id="IPR004136">
    <property type="entry name" value="NMO"/>
</dbReference>
<keyword evidence="3" id="KW-0288">FMN</keyword>
<gene>
    <name evidence="6" type="ORF">L1857_13505</name>
</gene>
<dbReference type="Proteomes" id="UP000830158">
    <property type="component" value="Chromosome"/>
</dbReference>
<dbReference type="EMBL" id="CP091196">
    <property type="protein sequence ID" value="UQS23773.1"/>
    <property type="molecule type" value="Genomic_DNA"/>
</dbReference>
<dbReference type="GO" id="GO:0004497">
    <property type="term" value="F:monooxygenase activity"/>
    <property type="evidence" value="ECO:0007669"/>
    <property type="project" value="UniProtKB-KW"/>
</dbReference>
<dbReference type="SUPFAM" id="SSF51412">
    <property type="entry name" value="Inosine monophosphate dehydrogenase (IMPDH)"/>
    <property type="match status" value="1"/>
</dbReference>
<keyword evidence="4" id="KW-0560">Oxidoreductase</keyword>
<evidence type="ECO:0000313" key="6">
    <source>
        <dbReference type="EMBL" id="UQS23773.1"/>
    </source>
</evidence>
<keyword evidence="7" id="KW-1185">Reference proteome</keyword>
<name>A0ABY4NUQ9_9PSEU</name>
<organism evidence="6 7">
    <name type="scientific">Amycolatopsis thermalba</name>
    <dbReference type="NCBI Taxonomy" id="944492"/>
    <lineage>
        <taxon>Bacteria</taxon>
        <taxon>Bacillati</taxon>
        <taxon>Actinomycetota</taxon>
        <taxon>Actinomycetes</taxon>
        <taxon>Pseudonocardiales</taxon>
        <taxon>Pseudonocardiaceae</taxon>
        <taxon>Amycolatopsis</taxon>
    </lineage>
</organism>
<reference evidence="6" key="1">
    <citation type="submission" date="2022-01" db="EMBL/GenBank/DDBJ databases">
        <title>PSI-footprinting approach for the identification of protein synthesis inhibitor producers.</title>
        <authorList>
            <person name="Handel F."/>
            <person name="Kulik A."/>
            <person name="Wex K.W."/>
            <person name="Berscheid A."/>
            <person name="Saur J.S."/>
            <person name="Winkler A."/>
            <person name="Wibberg D."/>
            <person name="Kalinowski J."/>
            <person name="Broetz-Oesterhelt H."/>
            <person name="Mast Y."/>
        </authorList>
    </citation>
    <scope>NUCLEOTIDE SEQUENCE</scope>
    <source>
        <strain evidence="6">KNN 49.3e</strain>
    </source>
</reference>
<keyword evidence="5 6" id="KW-0503">Monooxygenase</keyword>
<evidence type="ECO:0000313" key="7">
    <source>
        <dbReference type="Proteomes" id="UP000830158"/>
    </source>
</evidence>
<dbReference type="RefSeq" id="WP_094005272.1">
    <property type="nucleotide sequence ID" value="NZ_CP091196.1"/>
</dbReference>
<dbReference type="PANTHER" id="PTHR42747">
    <property type="entry name" value="NITRONATE MONOOXYGENASE-RELATED"/>
    <property type="match status" value="1"/>
</dbReference>